<evidence type="ECO:0000313" key="1">
    <source>
        <dbReference type="EMBL" id="MED6240526.1"/>
    </source>
</evidence>
<proteinExistence type="predicted"/>
<dbReference type="Proteomes" id="UP001345963">
    <property type="component" value="Unassembled WGS sequence"/>
</dbReference>
<gene>
    <name evidence="1" type="ORF">ATANTOWER_022594</name>
</gene>
<organism evidence="1 2">
    <name type="scientific">Ataeniobius toweri</name>
    <dbReference type="NCBI Taxonomy" id="208326"/>
    <lineage>
        <taxon>Eukaryota</taxon>
        <taxon>Metazoa</taxon>
        <taxon>Chordata</taxon>
        <taxon>Craniata</taxon>
        <taxon>Vertebrata</taxon>
        <taxon>Euteleostomi</taxon>
        <taxon>Actinopterygii</taxon>
        <taxon>Neopterygii</taxon>
        <taxon>Teleostei</taxon>
        <taxon>Neoteleostei</taxon>
        <taxon>Acanthomorphata</taxon>
        <taxon>Ovalentaria</taxon>
        <taxon>Atherinomorphae</taxon>
        <taxon>Cyprinodontiformes</taxon>
        <taxon>Goodeidae</taxon>
        <taxon>Ataeniobius</taxon>
    </lineage>
</organism>
<protein>
    <submittedName>
        <fullName evidence="1">Uncharacterized protein</fullName>
    </submittedName>
</protein>
<reference evidence="1 2" key="1">
    <citation type="submission" date="2021-07" db="EMBL/GenBank/DDBJ databases">
        <authorList>
            <person name="Palmer J.M."/>
        </authorList>
    </citation>
    <scope>NUCLEOTIDE SEQUENCE [LARGE SCALE GENOMIC DNA]</scope>
    <source>
        <strain evidence="1 2">AT_MEX2019</strain>
        <tissue evidence="1">Muscle</tissue>
    </source>
</reference>
<accession>A0ABU7ARZ7</accession>
<sequence>MQTMLQPSSETSNLFRMRSLNLGKSDPSLTSSAEEAGIEPRTSLLYSEPEFPTFQLLFDYFLKLANQQFRWCKTCSITLKKNTNNTV</sequence>
<name>A0ABU7ARZ7_9TELE</name>
<keyword evidence="2" id="KW-1185">Reference proteome</keyword>
<dbReference type="EMBL" id="JAHUTI010024615">
    <property type="protein sequence ID" value="MED6240526.1"/>
    <property type="molecule type" value="Genomic_DNA"/>
</dbReference>
<comment type="caution">
    <text evidence="1">The sequence shown here is derived from an EMBL/GenBank/DDBJ whole genome shotgun (WGS) entry which is preliminary data.</text>
</comment>
<evidence type="ECO:0000313" key="2">
    <source>
        <dbReference type="Proteomes" id="UP001345963"/>
    </source>
</evidence>